<evidence type="ECO:0000313" key="1">
    <source>
        <dbReference type="Proteomes" id="UP000492821"/>
    </source>
</evidence>
<proteinExistence type="predicted"/>
<dbReference type="WBParaSite" id="Pan_g21161.t1">
    <property type="protein sequence ID" value="Pan_g21161.t1"/>
    <property type="gene ID" value="Pan_g21161"/>
</dbReference>
<sequence>MPSSTSTAWNKLVCITRLSLKSAREISKMRFPEVIRILAKPTTISSPASSPFSSNTAALTSQLTCATWKSMEPSQLCHNAKIRFKSAPRRRVF</sequence>
<protein>
    <submittedName>
        <fullName evidence="2">Secreted protein</fullName>
    </submittedName>
</protein>
<dbReference type="Proteomes" id="UP000492821">
    <property type="component" value="Unassembled WGS sequence"/>
</dbReference>
<keyword evidence="1" id="KW-1185">Reference proteome</keyword>
<reference evidence="2" key="2">
    <citation type="submission" date="2020-10" db="UniProtKB">
        <authorList>
            <consortium name="WormBaseParasite"/>
        </authorList>
    </citation>
    <scope>IDENTIFICATION</scope>
</reference>
<name>A0A7E4ZWA4_PANRE</name>
<dbReference type="AlphaFoldDB" id="A0A7E4ZWA4"/>
<reference evidence="1" key="1">
    <citation type="journal article" date="2013" name="Genetics">
        <title>The draft genome and transcriptome of Panagrellus redivivus are shaped by the harsh demands of a free-living lifestyle.</title>
        <authorList>
            <person name="Srinivasan J."/>
            <person name="Dillman A.R."/>
            <person name="Macchietto M.G."/>
            <person name="Heikkinen L."/>
            <person name="Lakso M."/>
            <person name="Fracchia K.M."/>
            <person name="Antoshechkin I."/>
            <person name="Mortazavi A."/>
            <person name="Wong G."/>
            <person name="Sternberg P.W."/>
        </authorList>
    </citation>
    <scope>NUCLEOTIDE SEQUENCE [LARGE SCALE GENOMIC DNA]</scope>
    <source>
        <strain evidence="1">MT8872</strain>
    </source>
</reference>
<organism evidence="1 2">
    <name type="scientific">Panagrellus redivivus</name>
    <name type="common">Microworm</name>
    <dbReference type="NCBI Taxonomy" id="6233"/>
    <lineage>
        <taxon>Eukaryota</taxon>
        <taxon>Metazoa</taxon>
        <taxon>Ecdysozoa</taxon>
        <taxon>Nematoda</taxon>
        <taxon>Chromadorea</taxon>
        <taxon>Rhabditida</taxon>
        <taxon>Tylenchina</taxon>
        <taxon>Panagrolaimomorpha</taxon>
        <taxon>Panagrolaimoidea</taxon>
        <taxon>Panagrolaimidae</taxon>
        <taxon>Panagrellus</taxon>
    </lineage>
</organism>
<accession>A0A7E4ZWA4</accession>
<evidence type="ECO:0000313" key="2">
    <source>
        <dbReference type="WBParaSite" id="Pan_g21161.t1"/>
    </source>
</evidence>